<dbReference type="EMBL" id="LJPM01000549">
    <property type="protein sequence ID" value="KPW10631.1"/>
    <property type="molecule type" value="Genomic_DNA"/>
</dbReference>
<dbReference type="Proteomes" id="UP000050297">
    <property type="component" value="Unassembled WGS sequence"/>
</dbReference>
<evidence type="ECO:0000313" key="1">
    <source>
        <dbReference type="EMBL" id="KPW10631.1"/>
    </source>
</evidence>
<proteinExistence type="predicted"/>
<name>A0A0P9GJV0_PSESX</name>
<protein>
    <submittedName>
        <fullName evidence="1">Uncharacterized protein</fullName>
    </submittedName>
</protein>
<organism evidence="1 2">
    <name type="scientific">Pseudomonas syringae pv. aceris</name>
    <dbReference type="NCBI Taxonomy" id="199198"/>
    <lineage>
        <taxon>Bacteria</taxon>
        <taxon>Pseudomonadati</taxon>
        <taxon>Pseudomonadota</taxon>
        <taxon>Gammaproteobacteria</taxon>
        <taxon>Pseudomonadales</taxon>
        <taxon>Pseudomonadaceae</taxon>
        <taxon>Pseudomonas</taxon>
        <taxon>Pseudomonas syringae</taxon>
    </lineage>
</organism>
<reference evidence="1 2" key="1">
    <citation type="submission" date="2015-09" db="EMBL/GenBank/DDBJ databases">
        <title>Genome announcement of multiple Pseudomonas syringae strains.</title>
        <authorList>
            <person name="Thakur S."/>
            <person name="Wang P.W."/>
            <person name="Gong Y."/>
            <person name="Weir B.S."/>
            <person name="Guttman D.S."/>
        </authorList>
    </citation>
    <scope>NUCLEOTIDE SEQUENCE [LARGE SCALE GENOMIC DNA]</scope>
    <source>
        <strain evidence="1 2">ICMP2802</strain>
    </source>
</reference>
<dbReference type="AlphaFoldDB" id="A0A0P9GJV0"/>
<comment type="caution">
    <text evidence="1">The sequence shown here is derived from an EMBL/GenBank/DDBJ whole genome shotgun (WGS) entry which is preliminary data.</text>
</comment>
<accession>A0A0P9GJV0</accession>
<gene>
    <name evidence="1" type="ORF">ALO91_103505</name>
</gene>
<sequence>MQSFTHVQCDIPPGFVRSSRCERHHGNSVRYLQHFDRHLTHRGLEHRGLNQSSE</sequence>
<evidence type="ECO:0000313" key="2">
    <source>
        <dbReference type="Proteomes" id="UP000050297"/>
    </source>
</evidence>